<keyword evidence="2" id="KW-0808">Transferase</keyword>
<dbReference type="PANTHER" id="PTHR11783">
    <property type="entry name" value="SULFOTRANSFERASE SULT"/>
    <property type="match status" value="1"/>
</dbReference>
<evidence type="ECO:0000313" key="4">
    <source>
        <dbReference type="EMBL" id="MCS3678774.1"/>
    </source>
</evidence>
<dbReference type="SUPFAM" id="SSF52540">
    <property type="entry name" value="P-loop containing nucleoside triphosphate hydrolases"/>
    <property type="match status" value="1"/>
</dbReference>
<evidence type="ECO:0000259" key="3">
    <source>
        <dbReference type="Pfam" id="PF00685"/>
    </source>
</evidence>
<dbReference type="EMBL" id="JANUAU010000009">
    <property type="protein sequence ID" value="MCS3678774.1"/>
    <property type="molecule type" value="Genomic_DNA"/>
</dbReference>
<gene>
    <name evidence="4" type="ORF">GGP71_002715</name>
</gene>
<proteinExistence type="inferred from homology"/>
<feature type="domain" description="Sulfotransferase" evidence="3">
    <location>
        <begin position="7"/>
        <end position="221"/>
    </location>
</feature>
<dbReference type="GO" id="GO:0008146">
    <property type="term" value="F:sulfotransferase activity"/>
    <property type="evidence" value="ECO:0007669"/>
    <property type="project" value="InterPro"/>
</dbReference>
<dbReference type="Pfam" id="PF00685">
    <property type="entry name" value="Sulfotransfer_1"/>
    <property type="match status" value="1"/>
</dbReference>
<comment type="similarity">
    <text evidence="1">Belongs to the sulfotransferase 1 family.</text>
</comment>
<reference evidence="4" key="1">
    <citation type="submission" date="2022-08" db="EMBL/GenBank/DDBJ databases">
        <title>Genomic Encyclopedia of Type Strains, Phase V (KMG-V): Genome sequencing to study the core and pangenomes of soil and plant-associated prokaryotes.</title>
        <authorList>
            <person name="Whitman W."/>
        </authorList>
    </citation>
    <scope>NUCLEOTIDE SEQUENCE</scope>
    <source>
        <strain evidence="4">0</strain>
    </source>
</reference>
<protein>
    <recommendedName>
        <fullName evidence="3">Sulfotransferase domain-containing protein</fullName>
    </recommendedName>
</protein>
<evidence type="ECO:0000313" key="5">
    <source>
        <dbReference type="Proteomes" id="UP001155027"/>
    </source>
</evidence>
<accession>A0A9X2Q1J1</accession>
<dbReference type="Proteomes" id="UP001155027">
    <property type="component" value="Unassembled WGS sequence"/>
</dbReference>
<dbReference type="Gene3D" id="3.40.50.300">
    <property type="entry name" value="P-loop containing nucleotide triphosphate hydrolases"/>
    <property type="match status" value="1"/>
</dbReference>
<evidence type="ECO:0000256" key="1">
    <source>
        <dbReference type="ARBA" id="ARBA00005771"/>
    </source>
</evidence>
<dbReference type="InterPro" id="IPR027417">
    <property type="entry name" value="P-loop_NTPase"/>
</dbReference>
<dbReference type="AlphaFoldDB" id="A0A9X2Q1J1"/>
<comment type="caution">
    <text evidence="4">The sequence shown here is derived from an EMBL/GenBank/DDBJ whole genome shotgun (WGS) entry which is preliminary data.</text>
</comment>
<dbReference type="InterPro" id="IPR000863">
    <property type="entry name" value="Sulfotransferase_dom"/>
</dbReference>
<name>A0A9X2Q1J1_9BACT</name>
<dbReference type="RefSeq" id="WP_259080817.1">
    <property type="nucleotide sequence ID" value="NZ_JANUAU010000009.1"/>
</dbReference>
<organism evidence="4 5">
    <name type="scientific">Salinibacter ruber</name>
    <dbReference type="NCBI Taxonomy" id="146919"/>
    <lineage>
        <taxon>Bacteria</taxon>
        <taxon>Pseudomonadati</taxon>
        <taxon>Rhodothermota</taxon>
        <taxon>Rhodothermia</taxon>
        <taxon>Rhodothermales</taxon>
        <taxon>Salinibacteraceae</taxon>
        <taxon>Salinibacter</taxon>
    </lineage>
</organism>
<sequence length="238" mass="28010">MPEEIYPNDTFIVSYPKSGNTWVRFLLANALYPEAEVDFHSIHELIPEVGKEDMRRSGLPNPRLLKSHAPYQPDYPRVIYIVRDGRDVYTSYYHYRSPDLPEDTTFESFLKGSHWPTRWCGHVRDWMNAAAESDDILVVRFEDLKEDSGRELRRMLSFIDQKSISEAHIRPAVEASSFENMRRLEEERGRKYGDVDQFMRKGEAGGWQKLFTDRARHTFKAKEGEQLVQLGYEEDPDW</sequence>
<evidence type="ECO:0000256" key="2">
    <source>
        <dbReference type="ARBA" id="ARBA00022679"/>
    </source>
</evidence>